<evidence type="ECO:0000313" key="2">
    <source>
        <dbReference type="Proteomes" id="UP000034022"/>
    </source>
</evidence>
<reference evidence="1 2" key="1">
    <citation type="journal article" date="2015" name="Nature">
        <title>rRNA introns, odd ribosomes, and small enigmatic genomes across a large radiation of phyla.</title>
        <authorList>
            <person name="Brown C.T."/>
            <person name="Hug L.A."/>
            <person name="Thomas B.C."/>
            <person name="Sharon I."/>
            <person name="Castelle C.J."/>
            <person name="Singh A."/>
            <person name="Wilkins M.J."/>
            <person name="Williams K.H."/>
            <person name="Banfield J.F."/>
        </authorList>
    </citation>
    <scope>NUCLEOTIDE SEQUENCE [LARGE SCALE GENOMIC DNA]</scope>
</reference>
<gene>
    <name evidence="1" type="ORF">US91_C0005G0072</name>
</gene>
<accession>A0A0G0JUK9</accession>
<dbReference type="EMBL" id="LBUU01000005">
    <property type="protein sequence ID" value="KKQ70367.1"/>
    <property type="molecule type" value="Genomic_DNA"/>
</dbReference>
<protein>
    <submittedName>
        <fullName evidence="1">Uncharacterized protein</fullName>
    </submittedName>
</protein>
<organism evidence="1 2">
    <name type="scientific">Candidatus Falkowbacteria bacterium GW2011_GWE1_38_31</name>
    <dbReference type="NCBI Taxonomy" id="1618638"/>
    <lineage>
        <taxon>Bacteria</taxon>
        <taxon>Candidatus Falkowiibacteriota</taxon>
    </lineage>
</organism>
<dbReference type="Proteomes" id="UP000034022">
    <property type="component" value="Unassembled WGS sequence"/>
</dbReference>
<name>A0A0G0JUK9_9BACT</name>
<sequence length="320" mass="36875">MLKIIQLKLTKIKYIGKSIGDDVCIIIELLNKSLRIDKKIAAGKTIEFDEEIGNFPSDQKSFTATAKITLTEKDILFNDVNKSEMSIKVDVKNAKPQKFSYTIELKENRFGKTWGGSVAKFEITIEALVTEATKYVPDVSNGWLKVKIVDGEDVSLPAFLKVQPDYIESEREYFTILEGIYQGRKASVSLDENKKSRFISNIEHEPLIHLQYSISKKLLIIDNKKYQSTDDIESPWKKGWYDIELPDYPHKDRMNYVEISSRFKTWFRIGHEGERYLHTGRASLGCITITEIKKWNEIYDKLIKARKGDFISVGVLEVVE</sequence>
<comment type="caution">
    <text evidence="1">The sequence shown here is derived from an EMBL/GenBank/DDBJ whole genome shotgun (WGS) entry which is preliminary data.</text>
</comment>
<dbReference type="AlphaFoldDB" id="A0A0G0JUK9"/>
<evidence type="ECO:0000313" key="1">
    <source>
        <dbReference type="EMBL" id="KKQ70367.1"/>
    </source>
</evidence>
<proteinExistence type="predicted"/>